<evidence type="ECO:0000313" key="2">
    <source>
        <dbReference type="EMBL" id="CAD7455847.1"/>
    </source>
</evidence>
<reference evidence="2" key="1">
    <citation type="submission" date="2020-11" db="EMBL/GenBank/DDBJ databases">
        <authorList>
            <person name="Tran Van P."/>
        </authorList>
    </citation>
    <scope>NUCLEOTIDE SEQUENCE</scope>
</reference>
<sequence length="345" mass="38720">MARRALRHPINVTSTFRLLLRSFGTLTKDSRLDIPPNTSSDLQSHPTKGRGLMCSICFRWRMFPVPVLRTHFSHNLLVWAMLEVTEELVFALVAPCPCDAGHTQHLHPPVLIDPLPSAPKIDMPHVPQEDMTAFVARAQASLAERFNRLEPDIYRRGVKQVPGTPAWFMGVSRHGEPVSRNMSRVALVAEEATKYIVQAFHLSRDQVNFALPAMDMRATPLGETCPLEVDFPCQPRKYRAYSGHCNNVQSPHWGTANTRYLRFLPPRYEDGVGVPRSQGLPSPREVSLAVHRDADLPHAHLMALTAVWGEFVAHDVAHTPQMSGEPTPTCQMDRQPIVGALYQLQ</sequence>
<dbReference type="PANTHER" id="PTHR11475">
    <property type="entry name" value="OXIDASE/PEROXIDASE"/>
    <property type="match status" value="1"/>
</dbReference>
<protein>
    <submittedName>
        <fullName evidence="2">Uncharacterized protein</fullName>
    </submittedName>
</protein>
<keyword evidence="1" id="KW-0560">Oxidoreductase</keyword>
<dbReference type="InterPro" id="IPR019791">
    <property type="entry name" value="Haem_peroxidase_animal"/>
</dbReference>
<proteinExistence type="predicted"/>
<dbReference type="InterPro" id="IPR010255">
    <property type="entry name" value="Haem_peroxidase_sf"/>
</dbReference>
<dbReference type="Gene3D" id="1.10.640.10">
    <property type="entry name" value="Haem peroxidase domain superfamily, animal type"/>
    <property type="match status" value="1"/>
</dbReference>
<gene>
    <name evidence="2" type="ORF">TTEB3V08_LOCUS3897</name>
</gene>
<dbReference type="GO" id="GO:0020037">
    <property type="term" value="F:heme binding"/>
    <property type="evidence" value="ECO:0007669"/>
    <property type="project" value="InterPro"/>
</dbReference>
<evidence type="ECO:0000256" key="1">
    <source>
        <dbReference type="ARBA" id="ARBA00022559"/>
    </source>
</evidence>
<dbReference type="EMBL" id="OE001047">
    <property type="protein sequence ID" value="CAD7455847.1"/>
    <property type="molecule type" value="Genomic_DNA"/>
</dbReference>
<dbReference type="Pfam" id="PF03098">
    <property type="entry name" value="An_peroxidase"/>
    <property type="match status" value="1"/>
</dbReference>
<dbReference type="SUPFAM" id="SSF48113">
    <property type="entry name" value="Heme-dependent peroxidases"/>
    <property type="match status" value="1"/>
</dbReference>
<dbReference type="PROSITE" id="PS50292">
    <property type="entry name" value="PEROXIDASE_3"/>
    <property type="match status" value="1"/>
</dbReference>
<dbReference type="GO" id="GO:0004601">
    <property type="term" value="F:peroxidase activity"/>
    <property type="evidence" value="ECO:0007669"/>
    <property type="project" value="UniProtKB-KW"/>
</dbReference>
<dbReference type="InterPro" id="IPR037120">
    <property type="entry name" value="Haem_peroxidase_sf_animal"/>
</dbReference>
<dbReference type="GO" id="GO:0006979">
    <property type="term" value="P:response to oxidative stress"/>
    <property type="evidence" value="ECO:0007669"/>
    <property type="project" value="InterPro"/>
</dbReference>
<keyword evidence="1" id="KW-0575">Peroxidase</keyword>
<dbReference type="PANTHER" id="PTHR11475:SF134">
    <property type="entry name" value="LD42267P"/>
    <property type="match status" value="1"/>
</dbReference>
<organism evidence="2">
    <name type="scientific">Timema tahoe</name>
    <dbReference type="NCBI Taxonomy" id="61484"/>
    <lineage>
        <taxon>Eukaryota</taxon>
        <taxon>Metazoa</taxon>
        <taxon>Ecdysozoa</taxon>
        <taxon>Arthropoda</taxon>
        <taxon>Hexapoda</taxon>
        <taxon>Insecta</taxon>
        <taxon>Pterygota</taxon>
        <taxon>Neoptera</taxon>
        <taxon>Polyneoptera</taxon>
        <taxon>Phasmatodea</taxon>
        <taxon>Timematodea</taxon>
        <taxon>Timematoidea</taxon>
        <taxon>Timematidae</taxon>
        <taxon>Timema</taxon>
    </lineage>
</organism>
<accession>A0A7R9FNM0</accession>
<dbReference type="AlphaFoldDB" id="A0A7R9FNM0"/>
<name>A0A7R9FNM0_9NEOP</name>